<dbReference type="SUPFAM" id="SSF47413">
    <property type="entry name" value="lambda repressor-like DNA-binding domains"/>
    <property type="match status" value="1"/>
</dbReference>
<evidence type="ECO:0000313" key="3">
    <source>
        <dbReference type="Proteomes" id="UP000679352"/>
    </source>
</evidence>
<dbReference type="PROSITE" id="PS50943">
    <property type="entry name" value="HTH_CROC1"/>
    <property type="match status" value="1"/>
</dbReference>
<proteinExistence type="predicted"/>
<dbReference type="CDD" id="cd00093">
    <property type="entry name" value="HTH_XRE"/>
    <property type="match status" value="1"/>
</dbReference>
<name>A0A975PCP0_9RHOB</name>
<keyword evidence="3" id="KW-1185">Reference proteome</keyword>
<accession>A0A975PCP0</accession>
<dbReference type="Pfam" id="PF13560">
    <property type="entry name" value="HTH_31"/>
    <property type="match status" value="1"/>
</dbReference>
<dbReference type="Gene3D" id="1.10.260.40">
    <property type="entry name" value="lambda repressor-like DNA-binding domains"/>
    <property type="match status" value="1"/>
</dbReference>
<protein>
    <submittedName>
        <fullName evidence="2">Helix-turn-helix domain-containing protein</fullName>
    </submittedName>
</protein>
<keyword evidence="2" id="KW-0614">Plasmid</keyword>
<gene>
    <name evidence="2" type="ORF">KM031_22455</name>
</gene>
<feature type="domain" description="HTH cro/C1-type" evidence="1">
    <location>
        <begin position="13"/>
        <end position="65"/>
    </location>
</feature>
<organism evidence="2 3">
    <name type="scientific">Gemmobacter fulvus</name>
    <dbReference type="NCBI Taxonomy" id="2840474"/>
    <lineage>
        <taxon>Bacteria</taxon>
        <taxon>Pseudomonadati</taxon>
        <taxon>Pseudomonadota</taxon>
        <taxon>Alphaproteobacteria</taxon>
        <taxon>Rhodobacterales</taxon>
        <taxon>Paracoccaceae</taxon>
        <taxon>Gemmobacter</taxon>
    </lineage>
</organism>
<dbReference type="EMBL" id="CP076367">
    <property type="protein sequence ID" value="QWK93273.1"/>
    <property type="molecule type" value="Genomic_DNA"/>
</dbReference>
<dbReference type="GO" id="GO:0003677">
    <property type="term" value="F:DNA binding"/>
    <property type="evidence" value="ECO:0007669"/>
    <property type="project" value="InterPro"/>
</dbReference>
<dbReference type="SMART" id="SM00530">
    <property type="entry name" value="HTH_XRE"/>
    <property type="match status" value="1"/>
</dbReference>
<sequence>MQIHSATELGNLIRTRREALAIKQGDLASIAGVDQGNLSKIERGTAKATLDTYLRLCSALGIDLLAEPRA</sequence>
<dbReference type="Proteomes" id="UP000679352">
    <property type="component" value="Plasmid p6"/>
</dbReference>
<dbReference type="AlphaFoldDB" id="A0A975PCP0"/>
<evidence type="ECO:0000259" key="1">
    <source>
        <dbReference type="PROSITE" id="PS50943"/>
    </source>
</evidence>
<dbReference type="KEGG" id="gfu:KM031_22455"/>
<geneLocation type="plasmid" evidence="2 3">
    <name>p6</name>
</geneLocation>
<dbReference type="InterPro" id="IPR001387">
    <property type="entry name" value="Cro/C1-type_HTH"/>
</dbReference>
<dbReference type="InterPro" id="IPR010982">
    <property type="entry name" value="Lambda_DNA-bd_dom_sf"/>
</dbReference>
<dbReference type="RefSeq" id="WP_215507545.1">
    <property type="nucleotide sequence ID" value="NZ_CP076367.1"/>
</dbReference>
<reference evidence="2" key="1">
    <citation type="submission" date="2021-06" db="EMBL/GenBank/DDBJ databases">
        <authorList>
            <person name="Lee C.-S."/>
            <person name="Jin L."/>
        </authorList>
    </citation>
    <scope>NUCLEOTIDE SEQUENCE</scope>
    <source>
        <strain evidence="2">Con5</strain>
        <plasmid evidence="2">p6</plasmid>
    </source>
</reference>
<evidence type="ECO:0000313" key="2">
    <source>
        <dbReference type="EMBL" id="QWK93273.1"/>
    </source>
</evidence>